<evidence type="ECO:0000256" key="2">
    <source>
        <dbReference type="ARBA" id="ARBA00005533"/>
    </source>
</evidence>
<evidence type="ECO:0000256" key="1">
    <source>
        <dbReference type="ARBA" id="ARBA00000983"/>
    </source>
</evidence>
<sequence>MSGKQQGDVVHLLQMRRGRVPGAKHRRHARSRTPASDTVKDIDDSDSDVVHVQTILRGGVTKRAGSAQLQARRSAEHLSVHQTGFKVEENHVEYRSVLQLRPLTHDQVSAENRNPVVPVQHPPSSQETSSLDPEIKYYLRAFLRVVKFALKSYAHVLDKEELGLARAFLPLSPAPRGDALDDNARHLFVRLYRRKRGSFYRRDDIAEHYAEVADGRTALDTLCAAGMMMQASQFVDHAISESSGTGLTQELRDGLVSLLNALDDTELRHIAATLPSDCTKRTADGYLRTKPAAVRSRIASFFLDPPVSSTEGPRRHQVTLTGERFATIILQRMQKLSLSLANILCVSPFASRTFKRMHTMYHVIDPQIGAPEGFADTALILAEAQKISLPKFKCRCEGPIFSSREQFLEYEAALESLERVESFGGCDDATLSELGNKAHERLEQFVHKREQTRPNASDDYTPPIFARFRADWVAALVAWRSVSFLERTGEHESAVYRLELLLRSGLVPLKRGRWFDRLSIDLHEHLDDTQRALDVCLEGLSEQETRLSTRRGDQLALARRAVRLWRKLDACKENGGRDNNASRTRRKKTLPSHIQGLTGLDSAAWMKIPQKTVLGRPLDSAREPGRRSCFWGLNDRMSSVEELAIQLYREEQAWTDGMHVEGRLVTSLFGLLLWDELFADVTNGFHSAAQIRPIDLGTEQFYFNRRAALDAKLDAIARSGKADIARLASTAIDAHRNTLCAGVSWGLINRGEREFTDVAGCLEPAVLAHMLRLLCLDFDYWCGGFPDVVLWSLERRCAMFVEVKGPRDSLSARQRAWMHELLACGARAEICKVEDHWLRNGVMSDN</sequence>
<keyword evidence="8" id="KW-0234">DNA repair</keyword>
<dbReference type="InterPro" id="IPR049132">
    <property type="entry name" value="FAN1-like_euk"/>
</dbReference>
<dbReference type="PANTHER" id="PTHR15749">
    <property type="entry name" value="FANCONI-ASSOCIATED NUCLEASE 1"/>
    <property type="match status" value="1"/>
</dbReference>
<comment type="caution">
    <text evidence="11">The sequence shown here is derived from an EMBL/GenBank/DDBJ whole genome shotgun (WGS) entry which is preliminary data.</text>
</comment>
<dbReference type="InterPro" id="IPR049125">
    <property type="entry name" value="FAN1-like_WH"/>
</dbReference>
<keyword evidence="5 8" id="KW-0378">Hydrolase</keyword>
<keyword evidence="8" id="KW-0539">Nucleus</keyword>
<evidence type="ECO:0000313" key="12">
    <source>
        <dbReference type="Proteomes" id="UP000324585"/>
    </source>
</evidence>
<evidence type="ECO:0000256" key="8">
    <source>
        <dbReference type="RuleBase" id="RU365033"/>
    </source>
</evidence>
<comment type="similarity">
    <text evidence="2 8">Belongs to the FAN1 family.</text>
</comment>
<evidence type="ECO:0000256" key="7">
    <source>
        <dbReference type="ARBA" id="ARBA00023211"/>
    </source>
</evidence>
<dbReference type="SMART" id="SM00990">
    <property type="entry name" value="VRR_NUC"/>
    <property type="match status" value="1"/>
</dbReference>
<dbReference type="InterPro" id="IPR033315">
    <property type="entry name" value="Fan1-like"/>
</dbReference>
<dbReference type="InterPro" id="IPR049126">
    <property type="entry name" value="FAN1-like_TPR"/>
</dbReference>
<keyword evidence="6 8" id="KW-0460">Magnesium</keyword>
<dbReference type="CDD" id="cd22326">
    <property type="entry name" value="FAN1-like"/>
    <property type="match status" value="1"/>
</dbReference>
<name>A0A5J4YZW5_PORPP</name>
<dbReference type="AlphaFoldDB" id="A0A5J4YZW5"/>
<dbReference type="Gene3D" id="3.40.1350.10">
    <property type="match status" value="1"/>
</dbReference>
<comment type="function">
    <text evidence="8">Nuclease required for the repair of DNA interstrand cross-links (ICL). Acts as a 5'-3' exonuclease that anchors at a cut end of DNA and cleaves DNA successively at every third nucleotide, allowing to excise an ICL from one strand through flanking incisions.</text>
</comment>
<dbReference type="Pfam" id="PF08774">
    <property type="entry name" value="VRR_NUC"/>
    <property type="match status" value="1"/>
</dbReference>
<keyword evidence="8" id="KW-0227">DNA damage</keyword>
<dbReference type="Pfam" id="PF21170">
    <property type="entry name" value="FAN1_TPR"/>
    <property type="match status" value="1"/>
</dbReference>
<organism evidence="11 12">
    <name type="scientific">Porphyridium purpureum</name>
    <name type="common">Red alga</name>
    <name type="synonym">Porphyridium cruentum</name>
    <dbReference type="NCBI Taxonomy" id="35688"/>
    <lineage>
        <taxon>Eukaryota</taxon>
        <taxon>Rhodophyta</taxon>
        <taxon>Bangiophyceae</taxon>
        <taxon>Porphyridiales</taxon>
        <taxon>Porphyridiaceae</taxon>
        <taxon>Porphyridium</taxon>
    </lineage>
</organism>
<proteinExistence type="inferred from homology"/>
<dbReference type="EMBL" id="VRMN01000002">
    <property type="protein sequence ID" value="KAA8496352.1"/>
    <property type="molecule type" value="Genomic_DNA"/>
</dbReference>
<comment type="catalytic activity">
    <reaction evidence="1 8">
        <text>Hydrolytically removes 5'-nucleotides successively from the 3'-hydroxy termini of 3'-hydroxy-terminated oligonucleotides.</text>
        <dbReference type="EC" id="3.1.4.1"/>
    </reaction>
</comment>
<dbReference type="OMA" id="HNGCEAR"/>
<dbReference type="GO" id="GO:0004528">
    <property type="term" value="F:phosphodiesterase I activity"/>
    <property type="evidence" value="ECO:0007669"/>
    <property type="project" value="UniProtKB-EC"/>
</dbReference>
<feature type="compositionally biased region" description="Low complexity" evidence="9">
    <location>
        <begin position="115"/>
        <end position="126"/>
    </location>
</feature>
<evidence type="ECO:0000259" key="10">
    <source>
        <dbReference type="SMART" id="SM00990"/>
    </source>
</evidence>
<dbReference type="Proteomes" id="UP000324585">
    <property type="component" value="Unassembled WGS sequence"/>
</dbReference>
<accession>A0A5J4YZW5</accession>
<dbReference type="GO" id="GO:0070336">
    <property type="term" value="F:flap-structured DNA binding"/>
    <property type="evidence" value="ECO:0007669"/>
    <property type="project" value="TreeGrafter"/>
</dbReference>
<dbReference type="GO" id="GO:0005634">
    <property type="term" value="C:nucleus"/>
    <property type="evidence" value="ECO:0007669"/>
    <property type="project" value="UniProtKB-SubCell"/>
</dbReference>
<evidence type="ECO:0000313" key="11">
    <source>
        <dbReference type="EMBL" id="KAA8496352.1"/>
    </source>
</evidence>
<feature type="compositionally biased region" description="Basic residues" evidence="9">
    <location>
        <begin position="19"/>
        <end position="31"/>
    </location>
</feature>
<dbReference type="GO" id="GO:0036297">
    <property type="term" value="P:interstrand cross-link repair"/>
    <property type="evidence" value="ECO:0007669"/>
    <property type="project" value="InterPro"/>
</dbReference>
<feature type="region of interest" description="Disordered" evidence="9">
    <location>
        <begin position="19"/>
        <end position="43"/>
    </location>
</feature>
<reference evidence="12" key="1">
    <citation type="journal article" date="2019" name="Nat. Commun.">
        <title>Expansion of phycobilisome linker gene families in mesophilic red algae.</title>
        <authorList>
            <person name="Lee J."/>
            <person name="Kim D."/>
            <person name="Bhattacharya D."/>
            <person name="Yoon H.S."/>
        </authorList>
    </citation>
    <scope>NUCLEOTIDE SEQUENCE [LARGE SCALE GENOMIC DNA]</scope>
    <source>
        <strain evidence="12">CCMP 1328</strain>
    </source>
</reference>
<comment type="cofactor">
    <cofactor evidence="8">
        <name>Mg(2+)</name>
        <dbReference type="ChEBI" id="CHEBI:18420"/>
    </cofactor>
    <cofactor evidence="8">
        <name>Mn(2+)</name>
        <dbReference type="ChEBI" id="CHEBI:29035"/>
    </cofactor>
</comment>
<dbReference type="InterPro" id="IPR011856">
    <property type="entry name" value="tRNA_endonuc-like_dom_sf"/>
</dbReference>
<feature type="domain" description="VRR-NUC" evidence="10">
    <location>
        <begin position="732"/>
        <end position="835"/>
    </location>
</feature>
<dbReference type="EC" id="3.1.4.1" evidence="8"/>
<protein>
    <recommendedName>
        <fullName evidence="8">Fanconi-associated nuclease</fullName>
        <ecNumber evidence="8">3.1.4.1</ecNumber>
    </recommendedName>
</protein>
<keyword evidence="4 8" id="KW-0479">Metal-binding</keyword>
<comment type="subcellular location">
    <subcellularLocation>
        <location evidence="8">Nucleus</location>
    </subcellularLocation>
</comment>
<evidence type="ECO:0000256" key="5">
    <source>
        <dbReference type="ARBA" id="ARBA00022801"/>
    </source>
</evidence>
<evidence type="ECO:0000256" key="4">
    <source>
        <dbReference type="ARBA" id="ARBA00022723"/>
    </source>
</evidence>
<dbReference type="GO" id="GO:0017108">
    <property type="term" value="F:5'-flap endonuclease activity"/>
    <property type="evidence" value="ECO:0007669"/>
    <property type="project" value="TreeGrafter"/>
</dbReference>
<feature type="region of interest" description="Disordered" evidence="9">
    <location>
        <begin position="110"/>
        <end position="130"/>
    </location>
</feature>
<dbReference type="OrthoDB" id="2339at2759"/>
<keyword evidence="12" id="KW-1185">Reference proteome</keyword>
<dbReference type="GO" id="GO:0008409">
    <property type="term" value="F:5'-3' exonuclease activity"/>
    <property type="evidence" value="ECO:0007669"/>
    <property type="project" value="TreeGrafter"/>
</dbReference>
<gene>
    <name evidence="11" type="ORF">FVE85_0081</name>
</gene>
<evidence type="ECO:0000256" key="6">
    <source>
        <dbReference type="ARBA" id="ARBA00022842"/>
    </source>
</evidence>
<evidence type="ECO:0000256" key="9">
    <source>
        <dbReference type="SAM" id="MobiDB-lite"/>
    </source>
</evidence>
<keyword evidence="3 8" id="KW-0540">Nuclease</keyword>
<keyword evidence="7 8" id="KW-0464">Manganese</keyword>
<dbReference type="PANTHER" id="PTHR15749:SF4">
    <property type="entry name" value="FANCONI-ASSOCIATED NUCLEASE 1"/>
    <property type="match status" value="1"/>
</dbReference>
<dbReference type="GO" id="GO:0046872">
    <property type="term" value="F:metal ion binding"/>
    <property type="evidence" value="ECO:0007669"/>
    <property type="project" value="UniProtKB-KW"/>
</dbReference>
<evidence type="ECO:0000256" key="3">
    <source>
        <dbReference type="ARBA" id="ARBA00022722"/>
    </source>
</evidence>
<dbReference type="Pfam" id="PF21315">
    <property type="entry name" value="FAN1_HTH"/>
    <property type="match status" value="1"/>
</dbReference>
<dbReference type="InterPro" id="IPR014883">
    <property type="entry name" value="VRR_NUC"/>
</dbReference>